<dbReference type="InterPro" id="IPR000424">
    <property type="entry name" value="Primosome_PriB/ssb"/>
</dbReference>
<dbReference type="PANTHER" id="PTHR10302">
    <property type="entry name" value="SINGLE-STRANDED DNA-BINDING PROTEIN"/>
    <property type="match status" value="1"/>
</dbReference>
<feature type="region of interest" description="Disordered" evidence="4">
    <location>
        <begin position="101"/>
        <end position="169"/>
    </location>
</feature>
<dbReference type="InterPro" id="IPR012340">
    <property type="entry name" value="NA-bd_OB-fold"/>
</dbReference>
<dbReference type="AlphaFoldDB" id="A0A1H1L4D2"/>
<organism evidence="5 6">
    <name type="scientific">Agrococcus carbonis</name>
    <dbReference type="NCBI Taxonomy" id="684552"/>
    <lineage>
        <taxon>Bacteria</taxon>
        <taxon>Bacillati</taxon>
        <taxon>Actinomycetota</taxon>
        <taxon>Actinomycetes</taxon>
        <taxon>Micrococcales</taxon>
        <taxon>Microbacteriaceae</taxon>
        <taxon>Agrococcus</taxon>
    </lineage>
</organism>
<dbReference type="STRING" id="684552.SAMN04489719_0410"/>
<dbReference type="CDD" id="cd04496">
    <property type="entry name" value="SSB_OBF"/>
    <property type="match status" value="1"/>
</dbReference>
<feature type="compositionally biased region" description="Low complexity" evidence="4">
    <location>
        <begin position="131"/>
        <end position="148"/>
    </location>
</feature>
<dbReference type="Gene3D" id="2.40.50.140">
    <property type="entry name" value="Nucleic acid-binding proteins"/>
    <property type="match status" value="1"/>
</dbReference>
<dbReference type="GO" id="GO:0006260">
    <property type="term" value="P:DNA replication"/>
    <property type="evidence" value="ECO:0007669"/>
    <property type="project" value="InterPro"/>
</dbReference>
<gene>
    <name evidence="5" type="ORF">SAMN04489719_0410</name>
</gene>
<dbReference type="Proteomes" id="UP000199649">
    <property type="component" value="Chromosome I"/>
</dbReference>
<name>A0A1H1L4D2_9MICO</name>
<dbReference type="InterPro" id="IPR011344">
    <property type="entry name" value="ssDNA-bd"/>
</dbReference>
<dbReference type="PROSITE" id="PS50935">
    <property type="entry name" value="SSB"/>
    <property type="match status" value="1"/>
</dbReference>
<keyword evidence="6" id="KW-1185">Reference proteome</keyword>
<evidence type="ECO:0000256" key="2">
    <source>
        <dbReference type="PROSITE-ProRule" id="PRU00252"/>
    </source>
</evidence>
<proteinExistence type="predicted"/>
<dbReference type="SUPFAM" id="SSF50249">
    <property type="entry name" value="Nucleic acid-binding proteins"/>
    <property type="match status" value="1"/>
</dbReference>
<protein>
    <recommendedName>
        <fullName evidence="3">Single-stranded DNA-binding protein</fullName>
    </recommendedName>
</protein>
<evidence type="ECO:0000256" key="1">
    <source>
        <dbReference type="ARBA" id="ARBA00023125"/>
    </source>
</evidence>
<evidence type="ECO:0000256" key="4">
    <source>
        <dbReference type="SAM" id="MobiDB-lite"/>
    </source>
</evidence>
<dbReference type="GO" id="GO:0003697">
    <property type="term" value="F:single-stranded DNA binding"/>
    <property type="evidence" value="ECO:0007669"/>
    <property type="project" value="InterPro"/>
</dbReference>
<dbReference type="OrthoDB" id="4427276at2"/>
<evidence type="ECO:0000256" key="3">
    <source>
        <dbReference type="RuleBase" id="RU000524"/>
    </source>
</evidence>
<evidence type="ECO:0000313" key="5">
    <source>
        <dbReference type="EMBL" id="SDR69396.1"/>
    </source>
</evidence>
<dbReference type="GO" id="GO:0009295">
    <property type="term" value="C:nucleoid"/>
    <property type="evidence" value="ECO:0007669"/>
    <property type="project" value="TreeGrafter"/>
</dbReference>
<dbReference type="Pfam" id="PF00436">
    <property type="entry name" value="SSB"/>
    <property type="match status" value="1"/>
</dbReference>
<sequence>MNDAITVVGSLGGDPTLKSVNGDRVAEFRLACTSRRKEGEEWVNGHTNWYSVEAWGGMADHVGASLRRGDVVVLLGRLKVDQWESGDKRGTSVKIRVEHVGHSLRVGPSTRQRRASDSGGAPSGERDSADDAAALADDPALADARALSGAGATSGGDWGAQATANAFGA</sequence>
<evidence type="ECO:0000313" key="6">
    <source>
        <dbReference type="Proteomes" id="UP000199649"/>
    </source>
</evidence>
<reference evidence="6" key="1">
    <citation type="submission" date="2016-10" db="EMBL/GenBank/DDBJ databases">
        <authorList>
            <person name="Varghese N."/>
            <person name="Submissions S."/>
        </authorList>
    </citation>
    <scope>NUCLEOTIDE SEQUENCE [LARGE SCALE GENOMIC DNA]</scope>
    <source>
        <strain evidence="6">DSM 22965</strain>
    </source>
</reference>
<dbReference type="EMBL" id="LT629734">
    <property type="protein sequence ID" value="SDR69396.1"/>
    <property type="molecule type" value="Genomic_DNA"/>
</dbReference>
<dbReference type="NCBIfam" id="TIGR00621">
    <property type="entry name" value="ssb"/>
    <property type="match status" value="1"/>
</dbReference>
<keyword evidence="1 2" id="KW-0238">DNA-binding</keyword>
<dbReference type="RefSeq" id="WP_092665481.1">
    <property type="nucleotide sequence ID" value="NZ_LT629734.1"/>
</dbReference>
<accession>A0A1H1L4D2</accession>
<dbReference type="PANTHER" id="PTHR10302:SF0">
    <property type="entry name" value="SINGLE-STRANDED DNA-BINDING PROTEIN, MITOCHONDRIAL"/>
    <property type="match status" value="1"/>
</dbReference>